<name>A0A381PRP2_9ZZZZ</name>
<dbReference type="AlphaFoldDB" id="A0A381PRP2"/>
<dbReference type="PANTHER" id="PTHR48081">
    <property type="entry name" value="AB HYDROLASE SUPERFAMILY PROTEIN C4A8.06C"/>
    <property type="match status" value="1"/>
</dbReference>
<dbReference type="Pfam" id="PF20434">
    <property type="entry name" value="BD-FAE"/>
    <property type="match status" value="1"/>
</dbReference>
<accession>A0A381PRP2</accession>
<gene>
    <name evidence="3" type="ORF">METZ01_LOCUS22434</name>
</gene>
<dbReference type="InterPro" id="IPR049492">
    <property type="entry name" value="BD-FAE-like_dom"/>
</dbReference>
<dbReference type="InterPro" id="IPR029058">
    <property type="entry name" value="AB_hydrolase_fold"/>
</dbReference>
<evidence type="ECO:0000259" key="2">
    <source>
        <dbReference type="Pfam" id="PF20434"/>
    </source>
</evidence>
<feature type="domain" description="BD-FAE-like" evidence="2">
    <location>
        <begin position="79"/>
        <end position="253"/>
    </location>
</feature>
<keyword evidence="1" id="KW-0378">Hydrolase</keyword>
<dbReference type="SUPFAM" id="SSF53474">
    <property type="entry name" value="alpha/beta-Hydrolases"/>
    <property type="match status" value="1"/>
</dbReference>
<reference evidence="3" key="1">
    <citation type="submission" date="2018-05" db="EMBL/GenBank/DDBJ databases">
        <authorList>
            <person name="Lanie J.A."/>
            <person name="Ng W.-L."/>
            <person name="Kazmierczak K.M."/>
            <person name="Andrzejewski T.M."/>
            <person name="Davidsen T.M."/>
            <person name="Wayne K.J."/>
            <person name="Tettelin H."/>
            <person name="Glass J.I."/>
            <person name="Rusch D."/>
            <person name="Podicherti R."/>
            <person name="Tsui H.-C.T."/>
            <person name="Winkler M.E."/>
        </authorList>
    </citation>
    <scope>NUCLEOTIDE SEQUENCE</scope>
</reference>
<evidence type="ECO:0000256" key="1">
    <source>
        <dbReference type="ARBA" id="ARBA00022801"/>
    </source>
</evidence>
<dbReference type="EMBL" id="UINC01001065">
    <property type="protein sequence ID" value="SUZ69580.1"/>
    <property type="molecule type" value="Genomic_DNA"/>
</dbReference>
<proteinExistence type="predicted"/>
<dbReference type="Gene3D" id="3.40.50.1820">
    <property type="entry name" value="alpha/beta hydrolase"/>
    <property type="match status" value="1"/>
</dbReference>
<sequence>MNLNLSDQMPHQSLLSCFSLIMVFALLTARASEEIYLPVGPNVSFTQVLELPFRASDYRISYGDDPLQFGQLWLPGSDSLGLLVFIHGGCWLNEYGIDHTQAAGAALASAGYAVWSLEYRRTGDSGGAWPGAFNDVVAGINKVTDLAQYGVSTEHLALIGHSAGGHLAVLAGARSELLEVELDLVVGAAAITDVVSYSLGDNSCQQATPSFMGGNAEEREVAFYEANPGNYGLHPVTVLLHGDIDQIVPLSQALLPGAITRISEGVGHFDWVHPGTTAFRDLLKTLAREL</sequence>
<organism evidence="3">
    <name type="scientific">marine metagenome</name>
    <dbReference type="NCBI Taxonomy" id="408172"/>
    <lineage>
        <taxon>unclassified sequences</taxon>
        <taxon>metagenomes</taxon>
        <taxon>ecological metagenomes</taxon>
    </lineage>
</organism>
<protein>
    <recommendedName>
        <fullName evidence="2">BD-FAE-like domain-containing protein</fullName>
    </recommendedName>
</protein>
<dbReference type="GO" id="GO:0016787">
    <property type="term" value="F:hydrolase activity"/>
    <property type="evidence" value="ECO:0007669"/>
    <property type="project" value="UniProtKB-KW"/>
</dbReference>
<evidence type="ECO:0000313" key="3">
    <source>
        <dbReference type="EMBL" id="SUZ69580.1"/>
    </source>
</evidence>
<dbReference type="InterPro" id="IPR050300">
    <property type="entry name" value="GDXG_lipolytic_enzyme"/>
</dbReference>